<protein>
    <submittedName>
        <fullName evidence="2 3">Uncharacterized protein</fullName>
    </submittedName>
</protein>
<feature type="compositionally biased region" description="Polar residues" evidence="1">
    <location>
        <begin position="27"/>
        <end position="39"/>
    </location>
</feature>
<feature type="compositionally biased region" description="Polar residues" evidence="1">
    <location>
        <begin position="81"/>
        <end position="102"/>
    </location>
</feature>
<reference evidence="2" key="1">
    <citation type="submission" date="2009-11" db="EMBL/GenBank/DDBJ databases">
        <authorList>
            <consortium name="The Broad Institute Genome Sequencing Platform"/>
            <person name="Ward D."/>
            <person name="Feldgarden M."/>
            <person name="Earl A."/>
            <person name="Young S.K."/>
            <person name="Zeng Q."/>
            <person name="Koehrsen M."/>
            <person name="Alvarado L."/>
            <person name="Berlin A."/>
            <person name="Bochicchio J."/>
            <person name="Borenstein D."/>
            <person name="Chapman S.B."/>
            <person name="Chen Z."/>
            <person name="Engels R."/>
            <person name="Freedman E."/>
            <person name="Gellesch M."/>
            <person name="Goldberg J."/>
            <person name="Griggs A."/>
            <person name="Gujja S."/>
            <person name="Heilman E."/>
            <person name="Heiman D."/>
            <person name="Hepburn T."/>
            <person name="Howarth C."/>
            <person name="Jen D."/>
            <person name="Larson L."/>
            <person name="Lewis B."/>
            <person name="Mehta T."/>
            <person name="Park D."/>
            <person name="Pearson M."/>
            <person name="Roberts A."/>
            <person name="Saif S."/>
            <person name="Shea T."/>
            <person name="Shenoy N."/>
            <person name="Sisk P."/>
            <person name="Stolte C."/>
            <person name="Sykes S."/>
            <person name="Thomson T."/>
            <person name="Walk T."/>
            <person name="White J."/>
            <person name="Yandava C."/>
            <person name="Izard J."/>
            <person name="Baranova O.V."/>
            <person name="Blanton J.M."/>
            <person name="Tanner A.C."/>
            <person name="Dewhirst F.E."/>
            <person name="Haas B."/>
            <person name="Nusbaum C."/>
            <person name="Birren B."/>
        </authorList>
    </citation>
    <scope>NUCLEOTIDE SEQUENCE [LARGE SCALE GENOMIC DNA]</scope>
    <source>
        <strain evidence="2">1-1 BBBD Race 1</strain>
    </source>
</reference>
<feature type="compositionally biased region" description="Basic residues" evidence="1">
    <location>
        <begin position="103"/>
        <end position="112"/>
    </location>
</feature>
<dbReference type="OrthoDB" id="3205926at2759"/>
<dbReference type="EnsemblFungi" id="PTTG_04318-t43_1">
    <property type="protein sequence ID" value="PTTG_04318-t43_1-p1"/>
    <property type="gene ID" value="PTTG_04318"/>
</dbReference>
<evidence type="ECO:0000256" key="1">
    <source>
        <dbReference type="SAM" id="MobiDB-lite"/>
    </source>
</evidence>
<dbReference type="EMBL" id="ADAS02000526">
    <property type="protein sequence ID" value="OAV87214.1"/>
    <property type="molecule type" value="Genomic_DNA"/>
</dbReference>
<evidence type="ECO:0000313" key="2">
    <source>
        <dbReference type="EMBL" id="OAV87214.1"/>
    </source>
</evidence>
<name>A0A180G3J7_PUCT1</name>
<gene>
    <name evidence="2" type="ORF">PTTG_04318</name>
</gene>
<dbReference type="AlphaFoldDB" id="A0A180G3J7"/>
<reference evidence="2" key="2">
    <citation type="submission" date="2016-05" db="EMBL/GenBank/DDBJ databases">
        <title>Comparative analysis highlights variable genome content of wheat rusts and divergence of the mating loci.</title>
        <authorList>
            <person name="Cuomo C.A."/>
            <person name="Bakkeren G."/>
            <person name="Szabo L."/>
            <person name="Khalil H."/>
            <person name="Joly D."/>
            <person name="Goldberg J."/>
            <person name="Young S."/>
            <person name="Zeng Q."/>
            <person name="Fellers J."/>
        </authorList>
    </citation>
    <scope>NUCLEOTIDE SEQUENCE [LARGE SCALE GENOMIC DNA]</scope>
    <source>
        <strain evidence="2">1-1 BBBD Race 1</strain>
    </source>
</reference>
<accession>A0A180G3J7</accession>
<organism evidence="2">
    <name type="scientific">Puccinia triticina (isolate 1-1 / race 1 (BBBD))</name>
    <name type="common">Brown leaf rust fungus</name>
    <dbReference type="NCBI Taxonomy" id="630390"/>
    <lineage>
        <taxon>Eukaryota</taxon>
        <taxon>Fungi</taxon>
        <taxon>Dikarya</taxon>
        <taxon>Basidiomycota</taxon>
        <taxon>Pucciniomycotina</taxon>
        <taxon>Pucciniomycetes</taxon>
        <taxon>Pucciniales</taxon>
        <taxon>Pucciniaceae</taxon>
        <taxon>Puccinia</taxon>
    </lineage>
</organism>
<evidence type="ECO:0000313" key="4">
    <source>
        <dbReference type="Proteomes" id="UP000005240"/>
    </source>
</evidence>
<dbReference type="Proteomes" id="UP000005240">
    <property type="component" value="Unassembled WGS sequence"/>
</dbReference>
<reference evidence="3 4" key="3">
    <citation type="journal article" date="2017" name="G3 (Bethesda)">
        <title>Comparative analysis highlights variable genome content of wheat rusts and divergence of the mating loci.</title>
        <authorList>
            <person name="Cuomo C.A."/>
            <person name="Bakkeren G."/>
            <person name="Khalil H.B."/>
            <person name="Panwar V."/>
            <person name="Joly D."/>
            <person name="Linning R."/>
            <person name="Sakthikumar S."/>
            <person name="Song X."/>
            <person name="Adiconis X."/>
            <person name="Fan L."/>
            <person name="Goldberg J.M."/>
            <person name="Levin J.Z."/>
            <person name="Young S."/>
            <person name="Zeng Q."/>
            <person name="Anikster Y."/>
            <person name="Bruce M."/>
            <person name="Wang M."/>
            <person name="Yin C."/>
            <person name="McCallum B."/>
            <person name="Szabo L.J."/>
            <person name="Hulbert S."/>
            <person name="Chen X."/>
            <person name="Fellers J.P."/>
        </authorList>
    </citation>
    <scope>NUCLEOTIDE SEQUENCE</scope>
    <source>
        <strain evidence="4">Isolate 1-1 / race 1 (BBBD)</strain>
        <strain evidence="3">isolate 1-1 / race 1 (BBBD)</strain>
    </source>
</reference>
<reference evidence="3" key="4">
    <citation type="submission" date="2025-05" db="UniProtKB">
        <authorList>
            <consortium name="EnsemblFungi"/>
        </authorList>
    </citation>
    <scope>IDENTIFICATION</scope>
    <source>
        <strain evidence="3">isolate 1-1 / race 1 (BBBD)</strain>
    </source>
</reference>
<feature type="region of interest" description="Disordered" evidence="1">
    <location>
        <begin position="27"/>
        <end position="112"/>
    </location>
</feature>
<proteinExistence type="predicted"/>
<dbReference type="VEuPathDB" id="FungiDB:PTTG_04318"/>
<sequence length="112" mass="11955">MIKPSSISKWVNLNRSGFLLRSTNHQFFSTSKNPTQAPSRHSKETSEQAAGGTTDDIAHSKGAFDSNEANPEKSASKISAGGTNMEQSAAYKSSSLPSQNTPVKKKAPSTQK</sequence>
<evidence type="ECO:0000313" key="3">
    <source>
        <dbReference type="EnsemblFungi" id="PTTG_04318-t43_1-p1"/>
    </source>
</evidence>
<keyword evidence="4" id="KW-1185">Reference proteome</keyword>